<dbReference type="PROSITE" id="PS50280">
    <property type="entry name" value="SET"/>
    <property type="match status" value="1"/>
</dbReference>
<evidence type="ECO:0000256" key="7">
    <source>
        <dbReference type="ARBA" id="ARBA00022723"/>
    </source>
</evidence>
<feature type="non-terminal residue" evidence="16">
    <location>
        <position position="1"/>
    </location>
</feature>
<dbReference type="InterPro" id="IPR003616">
    <property type="entry name" value="Post-SET_dom"/>
</dbReference>
<dbReference type="InterPro" id="IPR011124">
    <property type="entry name" value="Znf_CW"/>
</dbReference>
<dbReference type="EMBL" id="AUSU01003137">
    <property type="protein sequence ID" value="EPS67389.1"/>
    <property type="molecule type" value="Genomic_DNA"/>
</dbReference>
<evidence type="ECO:0000256" key="5">
    <source>
        <dbReference type="ARBA" id="ARBA00022679"/>
    </source>
</evidence>
<evidence type="ECO:0000256" key="6">
    <source>
        <dbReference type="ARBA" id="ARBA00022691"/>
    </source>
</evidence>
<dbReference type="Gene3D" id="3.30.40.100">
    <property type="match status" value="1"/>
</dbReference>
<keyword evidence="6" id="KW-0949">S-adenosyl-L-methionine</keyword>
<sequence>RNAWVLCDDCQKWRRIPATLADQIEKTDCGWTCKENMDRDFAECSVPQEKSNSEINDELELFDESAEEDTQETFVNSSNYQSKVPAQSSWSVIRSNIFLHRKRKTQTIDEVMVCHCKPSSEGRKGCGANCLNRMLNIECVRGTCPCGDLCSNQQFQKRKYAKLKRIKCGKKGYGLQAVEDISEGRFLIEYVGEVLDMHTYEARQREYAMNGHVHFYFMTLNGSEVIDACAKGNLGRLINHSCDPNCRTEKWMVNGEVCVGLFALRDIKKGEEVTFDYNYVRVFGAAAKKCVCGSANCRGYIGGDPTNSDQIIEDDSDEEFKEPISDLSKTEALDVLKVQPAKKCTAKKMTSAASRKVHTKKQELQDSIEEDIAVKVEQSDRSRISEDSLDETVPVTLDVESQDLVTQVHPSDLPLEFLSSEDISSQNTSSANVPTVTASAPCEEPSPETLESKQMLDHAHIGGVEIPEKPGLRVKSRFSSLPIKRGSRKMKVGIEKGTSEVNKLNASLDKSKNMVECSLNGHFEAVEKKLNELLDTEGGISKRKDASRGYLKLLFLTVASGNSGDGEAIQSNRDLSMILDALLKTRSRSVLVDIINKNGLQMLHNIMKRYRKEFIKTPILRKLLKVLEYLAMREILTLEHISGGPACPGVESFKDSILTLTEHSDKQVHQIARSFRDRWIPKPIRRNDFQQRLMHSSVLGSSSHCFADRSGKSSCGDSQPIAPSASASTAVPVGLSSTLPCSPATSGTRIRKRKSRWDCPAEDYPNSRVRSNFMGDEKMNIDDDVPPGFSFNNCAPLNSCCNQERETKIDEEMHMKQNLWDTVCGEPQSKFNARMPLSYGIPYSAVQQVGVLKEQGWVRAPGVPFHPFPPLP</sequence>
<evidence type="ECO:0000256" key="11">
    <source>
        <dbReference type="SAM" id="MobiDB-lite"/>
    </source>
</evidence>
<feature type="region of interest" description="Disordered" evidence="11">
    <location>
        <begin position="425"/>
        <end position="448"/>
    </location>
</feature>
<dbReference type="SMART" id="SM00570">
    <property type="entry name" value="AWS"/>
    <property type="match status" value="1"/>
</dbReference>
<comment type="caution">
    <text evidence="16">The sequence shown here is derived from an EMBL/GenBank/DDBJ whole genome shotgun (WGS) entry which is preliminary data.</text>
</comment>
<feature type="domain" description="CW-type" evidence="14">
    <location>
        <begin position="1"/>
        <end position="52"/>
    </location>
</feature>
<name>S8CJQ7_9LAMI</name>
<keyword evidence="10" id="KW-0539">Nucleus</keyword>
<dbReference type="FunFam" id="2.170.270.10:FF:000035">
    <property type="entry name" value="Histone-lysine N-methyltransferase"/>
    <property type="match status" value="1"/>
</dbReference>
<evidence type="ECO:0000256" key="3">
    <source>
        <dbReference type="ARBA" id="ARBA00022454"/>
    </source>
</evidence>
<keyword evidence="17" id="KW-1185">Reference proteome</keyword>
<evidence type="ECO:0000259" key="14">
    <source>
        <dbReference type="PROSITE" id="PS51050"/>
    </source>
</evidence>
<dbReference type="GO" id="GO:0005634">
    <property type="term" value="C:nucleus"/>
    <property type="evidence" value="ECO:0007669"/>
    <property type="project" value="UniProtKB-SubCell"/>
</dbReference>
<evidence type="ECO:0000256" key="4">
    <source>
        <dbReference type="ARBA" id="ARBA00022603"/>
    </source>
</evidence>
<evidence type="ECO:0000313" key="17">
    <source>
        <dbReference type="Proteomes" id="UP000015453"/>
    </source>
</evidence>
<dbReference type="PROSITE" id="PS51215">
    <property type="entry name" value="AWS"/>
    <property type="match status" value="1"/>
</dbReference>
<feature type="domain" description="SET" evidence="12">
    <location>
        <begin position="161"/>
        <end position="278"/>
    </location>
</feature>
<keyword evidence="5" id="KW-0808">Transferase</keyword>
<reference evidence="16 17" key="1">
    <citation type="journal article" date="2013" name="BMC Genomics">
        <title>The miniature genome of a carnivorous plant Genlisea aurea contains a low number of genes and short non-coding sequences.</title>
        <authorList>
            <person name="Leushkin E.V."/>
            <person name="Sutormin R.A."/>
            <person name="Nabieva E.R."/>
            <person name="Penin A.A."/>
            <person name="Kondrashov A.S."/>
            <person name="Logacheva M.D."/>
        </authorList>
    </citation>
    <scope>NUCLEOTIDE SEQUENCE [LARGE SCALE GENOMIC DNA]</scope>
</reference>
<feature type="non-terminal residue" evidence="16">
    <location>
        <position position="872"/>
    </location>
</feature>
<feature type="compositionally biased region" description="Polar residues" evidence="11">
    <location>
        <begin position="425"/>
        <end position="438"/>
    </location>
</feature>
<dbReference type="InterPro" id="IPR046341">
    <property type="entry name" value="SET_dom_sf"/>
</dbReference>
<evidence type="ECO:0000259" key="12">
    <source>
        <dbReference type="PROSITE" id="PS50280"/>
    </source>
</evidence>
<dbReference type="Proteomes" id="UP000015453">
    <property type="component" value="Unassembled WGS sequence"/>
</dbReference>
<proteinExistence type="predicted"/>
<dbReference type="InterPro" id="IPR001214">
    <property type="entry name" value="SET_dom"/>
</dbReference>
<dbReference type="Pfam" id="PF17907">
    <property type="entry name" value="AWS"/>
    <property type="match status" value="1"/>
</dbReference>
<dbReference type="SMART" id="SM00508">
    <property type="entry name" value="PostSET"/>
    <property type="match status" value="1"/>
</dbReference>
<evidence type="ECO:0000256" key="9">
    <source>
        <dbReference type="ARBA" id="ARBA00022833"/>
    </source>
</evidence>
<keyword evidence="8" id="KW-0863">Zinc-finger</keyword>
<dbReference type="Pfam" id="PF00856">
    <property type="entry name" value="SET"/>
    <property type="match status" value="1"/>
</dbReference>
<dbReference type="GO" id="GO:0032259">
    <property type="term" value="P:methylation"/>
    <property type="evidence" value="ECO:0007669"/>
    <property type="project" value="UniProtKB-KW"/>
</dbReference>
<dbReference type="PROSITE" id="PS50868">
    <property type="entry name" value="POST_SET"/>
    <property type="match status" value="1"/>
</dbReference>
<accession>S8CJQ7</accession>
<dbReference type="CDD" id="cd19172">
    <property type="entry name" value="SET_SETD2"/>
    <property type="match status" value="1"/>
</dbReference>
<dbReference type="SMART" id="SM00317">
    <property type="entry name" value="SET"/>
    <property type="match status" value="1"/>
</dbReference>
<evidence type="ECO:0000256" key="2">
    <source>
        <dbReference type="ARBA" id="ARBA00004286"/>
    </source>
</evidence>
<protein>
    <recommendedName>
        <fullName evidence="18">Histone-lysine N-methyltransferase</fullName>
    </recommendedName>
</protein>
<evidence type="ECO:0000256" key="1">
    <source>
        <dbReference type="ARBA" id="ARBA00004123"/>
    </source>
</evidence>
<feature type="domain" description="AWS" evidence="15">
    <location>
        <begin position="109"/>
        <end position="159"/>
    </location>
</feature>
<dbReference type="PANTHER" id="PTHR22884">
    <property type="entry name" value="SET DOMAIN PROTEINS"/>
    <property type="match status" value="1"/>
</dbReference>
<evidence type="ECO:0000256" key="10">
    <source>
        <dbReference type="ARBA" id="ARBA00023242"/>
    </source>
</evidence>
<keyword evidence="3" id="KW-0158">Chromosome</keyword>
<dbReference type="InterPro" id="IPR006560">
    <property type="entry name" value="AWS_dom"/>
</dbReference>
<comment type="subcellular location">
    <subcellularLocation>
        <location evidence="2">Chromosome</location>
    </subcellularLocation>
    <subcellularLocation>
        <location evidence="1">Nucleus</location>
    </subcellularLocation>
</comment>
<dbReference type="InterPro" id="IPR050777">
    <property type="entry name" value="SET2_Histone-Lys_MeTrsfase"/>
</dbReference>
<feature type="domain" description="Post-SET" evidence="13">
    <location>
        <begin position="286"/>
        <end position="302"/>
    </location>
</feature>
<keyword evidence="4" id="KW-0489">Methyltransferase</keyword>
<dbReference type="AlphaFoldDB" id="S8CJQ7"/>
<dbReference type="InterPro" id="IPR044437">
    <property type="entry name" value="SETD2/Set2_SET"/>
</dbReference>
<dbReference type="GO" id="GO:0005694">
    <property type="term" value="C:chromosome"/>
    <property type="evidence" value="ECO:0007669"/>
    <property type="project" value="UniProtKB-SubCell"/>
</dbReference>
<evidence type="ECO:0000256" key="8">
    <source>
        <dbReference type="ARBA" id="ARBA00022771"/>
    </source>
</evidence>
<evidence type="ECO:0000313" key="16">
    <source>
        <dbReference type="EMBL" id="EPS67389.1"/>
    </source>
</evidence>
<dbReference type="GO" id="GO:0046975">
    <property type="term" value="F:histone H3K36 methyltransferase activity"/>
    <property type="evidence" value="ECO:0007669"/>
    <property type="project" value="InterPro"/>
</dbReference>
<organism evidence="16 17">
    <name type="scientific">Genlisea aurea</name>
    <dbReference type="NCBI Taxonomy" id="192259"/>
    <lineage>
        <taxon>Eukaryota</taxon>
        <taxon>Viridiplantae</taxon>
        <taxon>Streptophyta</taxon>
        <taxon>Embryophyta</taxon>
        <taxon>Tracheophyta</taxon>
        <taxon>Spermatophyta</taxon>
        <taxon>Magnoliopsida</taxon>
        <taxon>eudicotyledons</taxon>
        <taxon>Gunneridae</taxon>
        <taxon>Pentapetalae</taxon>
        <taxon>asterids</taxon>
        <taxon>lamiids</taxon>
        <taxon>Lamiales</taxon>
        <taxon>Lentibulariaceae</taxon>
        <taxon>Genlisea</taxon>
    </lineage>
</organism>
<dbReference type="OrthoDB" id="422362at2759"/>
<evidence type="ECO:0008006" key="18">
    <source>
        <dbReference type="Google" id="ProtNLM"/>
    </source>
</evidence>
<dbReference type="GO" id="GO:0008270">
    <property type="term" value="F:zinc ion binding"/>
    <property type="evidence" value="ECO:0007669"/>
    <property type="project" value="UniProtKB-KW"/>
</dbReference>
<evidence type="ECO:0000259" key="13">
    <source>
        <dbReference type="PROSITE" id="PS50868"/>
    </source>
</evidence>
<keyword evidence="9" id="KW-0862">Zinc</keyword>
<dbReference type="Gene3D" id="2.170.270.10">
    <property type="entry name" value="SET domain"/>
    <property type="match status" value="1"/>
</dbReference>
<dbReference type="Pfam" id="PF07496">
    <property type="entry name" value="zf-CW"/>
    <property type="match status" value="1"/>
</dbReference>
<gene>
    <name evidence="16" type="ORF">M569_07380</name>
</gene>
<dbReference type="SUPFAM" id="SSF82199">
    <property type="entry name" value="SET domain"/>
    <property type="match status" value="1"/>
</dbReference>
<dbReference type="PROSITE" id="PS51050">
    <property type="entry name" value="ZF_CW"/>
    <property type="match status" value="1"/>
</dbReference>
<evidence type="ECO:0000259" key="15">
    <source>
        <dbReference type="PROSITE" id="PS51215"/>
    </source>
</evidence>
<keyword evidence="7" id="KW-0479">Metal-binding</keyword>